<name>A0AAC9PT28_9PSEU</name>
<dbReference type="Pfam" id="PF13424">
    <property type="entry name" value="TPR_12"/>
    <property type="match status" value="2"/>
</dbReference>
<dbReference type="InterPro" id="IPR042197">
    <property type="entry name" value="Apaf_helical"/>
</dbReference>
<dbReference type="PROSITE" id="PS51755">
    <property type="entry name" value="OMPR_PHOB"/>
    <property type="match status" value="1"/>
</dbReference>
<dbReference type="Gene3D" id="1.10.8.430">
    <property type="entry name" value="Helical domain of apoptotic protease-activating factors"/>
    <property type="match status" value="1"/>
</dbReference>
<dbReference type="SUPFAM" id="SSF46894">
    <property type="entry name" value="C-terminal effector domain of the bipartite response regulators"/>
    <property type="match status" value="1"/>
</dbReference>
<dbReference type="SMART" id="SM01043">
    <property type="entry name" value="BTAD"/>
    <property type="match status" value="1"/>
</dbReference>
<evidence type="ECO:0000256" key="5">
    <source>
        <dbReference type="ARBA" id="ARBA00023163"/>
    </source>
</evidence>
<dbReference type="Gene3D" id="3.40.50.300">
    <property type="entry name" value="P-loop containing nucleotide triphosphate hydrolases"/>
    <property type="match status" value="1"/>
</dbReference>
<proteinExistence type="inferred from homology"/>
<dbReference type="SMART" id="SM00862">
    <property type="entry name" value="Trans_reg_C"/>
    <property type="match status" value="1"/>
</dbReference>
<dbReference type="InterPro" id="IPR001867">
    <property type="entry name" value="OmpR/PhoB-type_DNA-bd"/>
</dbReference>
<dbReference type="InterPro" id="IPR011990">
    <property type="entry name" value="TPR-like_helical_dom_sf"/>
</dbReference>
<comment type="similarity">
    <text evidence="1">Belongs to the AfsR/DnrI/RedD regulatory family.</text>
</comment>
<dbReference type="InterPro" id="IPR036388">
    <property type="entry name" value="WH-like_DNA-bd_sf"/>
</dbReference>
<evidence type="ECO:0000256" key="6">
    <source>
        <dbReference type="PROSITE-ProRule" id="PRU01091"/>
    </source>
</evidence>
<keyword evidence="4 6" id="KW-0238">DNA-binding</keyword>
<dbReference type="GO" id="GO:0000160">
    <property type="term" value="P:phosphorelay signal transduction system"/>
    <property type="evidence" value="ECO:0007669"/>
    <property type="project" value="InterPro"/>
</dbReference>
<dbReference type="EMBL" id="CP016076">
    <property type="protein sequence ID" value="APU15698.1"/>
    <property type="molecule type" value="Genomic_DNA"/>
</dbReference>
<dbReference type="KEGG" id="acad:UA74_18350"/>
<feature type="domain" description="OmpR/PhoB-type" evidence="8">
    <location>
        <begin position="1"/>
        <end position="95"/>
    </location>
</feature>
<dbReference type="GO" id="GO:0043531">
    <property type="term" value="F:ADP binding"/>
    <property type="evidence" value="ECO:0007669"/>
    <property type="project" value="InterPro"/>
</dbReference>
<feature type="region of interest" description="Disordered" evidence="7">
    <location>
        <begin position="926"/>
        <end position="947"/>
    </location>
</feature>
<organism evidence="9 10">
    <name type="scientific">Actinoalloteichus fjordicus</name>
    <dbReference type="NCBI Taxonomy" id="1612552"/>
    <lineage>
        <taxon>Bacteria</taxon>
        <taxon>Bacillati</taxon>
        <taxon>Actinomycetota</taxon>
        <taxon>Actinomycetes</taxon>
        <taxon>Pseudonocardiales</taxon>
        <taxon>Pseudonocardiaceae</taxon>
        <taxon>Actinoalloteichus</taxon>
    </lineage>
</organism>
<dbReference type="InterPro" id="IPR002182">
    <property type="entry name" value="NB-ARC"/>
</dbReference>
<reference evidence="10" key="1">
    <citation type="submission" date="2016-06" db="EMBL/GenBank/DDBJ databases">
        <title>Complete genome sequence of Actinoalloteichus fjordicus DSM 46855 (=ADI127-17), type strain of the new species Actinoalloteichus fjordicus.</title>
        <authorList>
            <person name="Ruckert C."/>
            <person name="Nouioui I."/>
            <person name="Willmese J."/>
            <person name="van Wezel G."/>
            <person name="Klenk H.-P."/>
            <person name="Kalinowski J."/>
            <person name="Zotchev S.B."/>
        </authorList>
    </citation>
    <scope>NUCLEOTIDE SEQUENCE [LARGE SCALE GENOMIC DNA]</scope>
    <source>
        <strain evidence="10">ADI127-7</strain>
    </source>
</reference>
<dbReference type="Gene3D" id="1.10.10.10">
    <property type="entry name" value="Winged helix-like DNA-binding domain superfamily/Winged helix DNA-binding domain"/>
    <property type="match status" value="2"/>
</dbReference>
<dbReference type="Gene3D" id="1.25.40.10">
    <property type="entry name" value="Tetratricopeptide repeat domain"/>
    <property type="match status" value="2"/>
</dbReference>
<dbReference type="PANTHER" id="PTHR35807:SF1">
    <property type="entry name" value="TRANSCRIPTIONAL REGULATOR REDD"/>
    <property type="match status" value="1"/>
</dbReference>
<feature type="DNA-binding region" description="OmpR/PhoB-type" evidence="6">
    <location>
        <begin position="1"/>
        <end position="95"/>
    </location>
</feature>
<dbReference type="Pfam" id="PF00486">
    <property type="entry name" value="Trans_reg_C"/>
    <property type="match status" value="1"/>
</dbReference>
<dbReference type="AlphaFoldDB" id="A0AAC9PT28"/>
<dbReference type="InterPro" id="IPR019734">
    <property type="entry name" value="TPR_rpt"/>
</dbReference>
<evidence type="ECO:0000313" key="9">
    <source>
        <dbReference type="EMBL" id="APU15698.1"/>
    </source>
</evidence>
<evidence type="ECO:0000313" key="10">
    <source>
        <dbReference type="Proteomes" id="UP000185511"/>
    </source>
</evidence>
<dbReference type="Proteomes" id="UP000185511">
    <property type="component" value="Chromosome"/>
</dbReference>
<dbReference type="InterPro" id="IPR005158">
    <property type="entry name" value="BTAD"/>
</dbReference>
<gene>
    <name evidence="9" type="ORF">UA74_18350</name>
</gene>
<dbReference type="GO" id="GO:0006355">
    <property type="term" value="P:regulation of DNA-templated transcription"/>
    <property type="evidence" value="ECO:0007669"/>
    <property type="project" value="InterPro"/>
</dbReference>
<accession>A0AAC9PT28</accession>
<dbReference type="InterPro" id="IPR016032">
    <property type="entry name" value="Sig_transdc_resp-reg_C-effctor"/>
</dbReference>
<sequence>MTVEFRVLGPLEARRDGRAVSVGGHRQRSVLAALLLRANEAAGTGYLAEAIWETPPAAPESNIRTYVAGLRRALRGVGEPAERITTRPGGYLFSVHPGELDLLLFEDHAREGEHAVRRRDFTRAVEHLERALALWRGRPLEGSAVGTLLATEADRIEDRRLAVMEQHAQAWIALGRPDLVVGGLRVLVAEHPYREELWAQLMLALYHGDRQAEALAAFAQVRGRLVTDLGIEPGLRLQRLHQEILSTEPTGAAGPDRTDDAVSVARAYRQLPMDIVEFTGRTAELSRLLRIVEEHGDPAATAVPVVAIEGMAGVGKTRLAVHAAHRIVGQGRFDEMQLWTDLHGFDPEHAPANPAEVLAGFLRLLGVPGQHIPHGLDARAALYRDRLVGRRVLVLLDNAATEEQVRPLLPGTADCLVLITTRRRLSGLDGTRPLPLGVLTTEEAVGLLAHIAGDGRVEAEPAAARRVVELCGGLPLAVVLAARRLRNRPLWTVADLVERLGDAERRLARLSAGALGVHVVFDLSYRALPPRHRRLFRLLGMHPGDDITAHTAAALGDLHPDDAETLLEDLLDEHLLHQSTPGRYRFHDLLRSFARERAKAQESASDLAGAVTRLLSWYLHAAEGARRLLEPHRSQPVRLHPLLTRHPVPPLADHEQALAWCEAERAGLLAAVQASIEIEQLSIAWQLPSILLNFYYRRSHWADWLATHRIALKAARALGEQHGQGLIWRGLGIAYHDLRRFTEAVDCYQRAQRILDAVGDRNGQAWNLNNLGIGYIDLERLDDARSCFALALPAFRDTGDRQGEGICLGNLGDTLRRLGLRAEATAHLQEALHIQHDMTDQASLRFTLVSLGDLLHDDGDHAEAARHQREAIAASESVGDQRMVARALIGLARALETAGDGGAALHHRRRALAIFDELGDPQAEVLRPLLAEPPAEQPDYADPPDER</sequence>
<evidence type="ECO:0000259" key="8">
    <source>
        <dbReference type="PROSITE" id="PS51755"/>
    </source>
</evidence>
<dbReference type="InterPro" id="IPR051677">
    <property type="entry name" value="AfsR-DnrI-RedD_regulator"/>
</dbReference>
<dbReference type="InterPro" id="IPR027417">
    <property type="entry name" value="P-loop_NTPase"/>
</dbReference>
<dbReference type="PANTHER" id="PTHR35807">
    <property type="entry name" value="TRANSCRIPTIONAL REGULATOR REDD-RELATED"/>
    <property type="match status" value="1"/>
</dbReference>
<keyword evidence="2" id="KW-0677">Repeat</keyword>
<evidence type="ECO:0000256" key="4">
    <source>
        <dbReference type="ARBA" id="ARBA00023125"/>
    </source>
</evidence>
<evidence type="ECO:0000256" key="1">
    <source>
        <dbReference type="ARBA" id="ARBA00005820"/>
    </source>
</evidence>
<dbReference type="SUPFAM" id="SSF52540">
    <property type="entry name" value="P-loop containing nucleoside triphosphate hydrolases"/>
    <property type="match status" value="1"/>
</dbReference>
<dbReference type="CDD" id="cd15831">
    <property type="entry name" value="BTAD"/>
    <property type="match status" value="1"/>
</dbReference>
<evidence type="ECO:0000256" key="7">
    <source>
        <dbReference type="SAM" id="MobiDB-lite"/>
    </source>
</evidence>
<protein>
    <submittedName>
        <fullName evidence="9">DNA-binding transcriptional activator of the SARP family</fullName>
    </submittedName>
</protein>
<dbReference type="Pfam" id="PF00931">
    <property type="entry name" value="NB-ARC"/>
    <property type="match status" value="1"/>
</dbReference>
<evidence type="ECO:0000256" key="3">
    <source>
        <dbReference type="ARBA" id="ARBA00023015"/>
    </source>
</evidence>
<keyword evidence="3" id="KW-0805">Transcription regulation</keyword>
<dbReference type="SUPFAM" id="SSF48452">
    <property type="entry name" value="TPR-like"/>
    <property type="match status" value="3"/>
</dbReference>
<keyword evidence="10" id="KW-1185">Reference proteome</keyword>
<dbReference type="PRINTS" id="PR00364">
    <property type="entry name" value="DISEASERSIST"/>
</dbReference>
<keyword evidence="5" id="KW-0804">Transcription</keyword>
<dbReference type="SMART" id="SM00028">
    <property type="entry name" value="TPR"/>
    <property type="match status" value="6"/>
</dbReference>
<dbReference type="GO" id="GO:0003677">
    <property type="term" value="F:DNA binding"/>
    <property type="evidence" value="ECO:0007669"/>
    <property type="project" value="UniProtKB-UniRule"/>
</dbReference>
<dbReference type="Pfam" id="PF03704">
    <property type="entry name" value="BTAD"/>
    <property type="match status" value="1"/>
</dbReference>
<evidence type="ECO:0000256" key="2">
    <source>
        <dbReference type="ARBA" id="ARBA00022737"/>
    </source>
</evidence>